<gene>
    <name evidence="1" type="ORF">PAHAL_6G207600</name>
</gene>
<dbReference type="AlphaFoldDB" id="A0A2T8IH11"/>
<reference evidence="1" key="1">
    <citation type="submission" date="2018-04" db="EMBL/GenBank/DDBJ databases">
        <title>WGS assembly of Panicum hallii.</title>
        <authorList>
            <person name="Lovell J."/>
            <person name="Jenkins J."/>
            <person name="Lowry D."/>
            <person name="Mamidi S."/>
            <person name="Sreedasyam A."/>
            <person name="Weng X."/>
            <person name="Barry K."/>
            <person name="Bonette J."/>
            <person name="Campitelli B."/>
            <person name="Daum C."/>
            <person name="Gordon S."/>
            <person name="Gould B."/>
            <person name="Lipzen A."/>
            <person name="Macqueen A."/>
            <person name="Palacio-Mejia J."/>
            <person name="Plott C."/>
            <person name="Shakirov E."/>
            <person name="Shu S."/>
            <person name="Yoshinaga Y."/>
            <person name="Zane M."/>
            <person name="Rokhsar D."/>
            <person name="Grimwood J."/>
            <person name="Schmutz J."/>
            <person name="Juenger T."/>
        </authorList>
    </citation>
    <scope>NUCLEOTIDE SEQUENCE [LARGE SCALE GENOMIC DNA]</scope>
    <source>
        <strain evidence="1">FIL2</strain>
    </source>
</reference>
<dbReference type="Gramene" id="PVH36952">
    <property type="protein sequence ID" value="PVH36952"/>
    <property type="gene ID" value="PAHAL_6G207600"/>
</dbReference>
<dbReference type="EMBL" id="CM008051">
    <property type="protein sequence ID" value="PVH36952.1"/>
    <property type="molecule type" value="Genomic_DNA"/>
</dbReference>
<evidence type="ECO:0000313" key="1">
    <source>
        <dbReference type="EMBL" id="PVH36952.1"/>
    </source>
</evidence>
<dbReference type="Proteomes" id="UP000243499">
    <property type="component" value="Chromosome 6"/>
</dbReference>
<protein>
    <submittedName>
        <fullName evidence="1">Uncharacterized protein</fullName>
    </submittedName>
</protein>
<organism evidence="1">
    <name type="scientific">Panicum hallii</name>
    <dbReference type="NCBI Taxonomy" id="206008"/>
    <lineage>
        <taxon>Eukaryota</taxon>
        <taxon>Viridiplantae</taxon>
        <taxon>Streptophyta</taxon>
        <taxon>Embryophyta</taxon>
        <taxon>Tracheophyta</taxon>
        <taxon>Spermatophyta</taxon>
        <taxon>Magnoliopsida</taxon>
        <taxon>Liliopsida</taxon>
        <taxon>Poales</taxon>
        <taxon>Poaceae</taxon>
        <taxon>PACMAD clade</taxon>
        <taxon>Panicoideae</taxon>
        <taxon>Panicodae</taxon>
        <taxon>Paniceae</taxon>
        <taxon>Panicinae</taxon>
        <taxon>Panicum</taxon>
        <taxon>Panicum sect. Panicum</taxon>
    </lineage>
</organism>
<proteinExistence type="predicted"/>
<sequence>MLTYTDFFLGMSWRSYYGMTSSSAVHISLGAASRMMQNSFHSSVRKENLRRYPTFLAIRLKSFHVKHVCGDSNSN</sequence>
<name>A0A2T8IH11_9POAL</name>
<accession>A0A2T8IH11</accession>